<keyword evidence="3" id="KW-0309">Germination</keyword>
<dbReference type="RefSeq" id="WP_113868168.1">
    <property type="nucleotide sequence ID" value="NZ_BAABQN010000004.1"/>
</dbReference>
<evidence type="ECO:0000256" key="3">
    <source>
        <dbReference type="ARBA" id="ARBA00022544"/>
    </source>
</evidence>
<dbReference type="InterPro" id="IPR057336">
    <property type="entry name" value="GerAC_N"/>
</dbReference>
<sequence>MTYKKLMVLFLFTLPLLTSCYDKIELEQQSYVVALGIDKGEDKGSYTFSFQIANPEVGSTMATAGSSEEPKETVSILGSDIITATSLANSFVTKKIMLDHMKIIVVSEEVARSEGFIRVIQSASRIPQIRGSVQIVVSKERASQFLKKNKPTMETRPHKYFQYMLQRAQQTGIIPDADIHRFFQITEGDADLFLAIYATTMKEENKTNTKKDHDYLAGEIPKQGGNPTQFMGSAVFKEGMMIDTLTGEDTRLCNILDKTVDMDELFVSFPDPIKPTYQVGFNYAQSSEPKVNINYDNKANHASIDVVVPFELEIIAIPSMVDYALNQDEQNQLIQKFEQTIEAKTNQLITKSQETYGSDPFYWSLYIRKFFKDVPAYEKGDWNKKIFPNAAIHVDYQLKRLTFGKMINDSKIEEVRD</sequence>
<dbReference type="GO" id="GO:0009847">
    <property type="term" value="P:spore germination"/>
    <property type="evidence" value="ECO:0007669"/>
    <property type="project" value="InterPro"/>
</dbReference>
<comment type="caution">
    <text evidence="12">The sequence shown here is derived from an EMBL/GenBank/DDBJ whole genome shotgun (WGS) entry which is preliminary data.</text>
</comment>
<dbReference type="PROSITE" id="PS51257">
    <property type="entry name" value="PROKAR_LIPOPROTEIN"/>
    <property type="match status" value="1"/>
</dbReference>
<keyword evidence="5" id="KW-0472">Membrane</keyword>
<evidence type="ECO:0000256" key="6">
    <source>
        <dbReference type="ARBA" id="ARBA00023139"/>
    </source>
</evidence>
<feature type="domain" description="Spore germination protein N-terminal" evidence="11">
    <location>
        <begin position="22"/>
        <end position="196"/>
    </location>
</feature>
<feature type="domain" description="Spore germination GerAC-like C-terminal" evidence="10">
    <location>
        <begin position="231"/>
        <end position="399"/>
    </location>
</feature>
<comment type="subcellular location">
    <subcellularLocation>
        <location evidence="1">Membrane</location>
        <topology evidence="1">Lipid-anchor</topology>
    </subcellularLocation>
</comment>
<evidence type="ECO:0000256" key="7">
    <source>
        <dbReference type="ARBA" id="ARBA00023288"/>
    </source>
</evidence>
<evidence type="ECO:0000256" key="1">
    <source>
        <dbReference type="ARBA" id="ARBA00004635"/>
    </source>
</evidence>
<keyword evidence="4 9" id="KW-0732">Signal</keyword>
<dbReference type="InterPro" id="IPR008844">
    <property type="entry name" value="Spore_GerAC-like"/>
</dbReference>
<protein>
    <submittedName>
        <fullName evidence="12">Ger(X)C family germination protein</fullName>
    </submittedName>
</protein>
<feature type="coiled-coil region" evidence="8">
    <location>
        <begin position="327"/>
        <end position="354"/>
    </location>
</feature>
<evidence type="ECO:0000256" key="4">
    <source>
        <dbReference type="ARBA" id="ARBA00022729"/>
    </source>
</evidence>
<evidence type="ECO:0000259" key="10">
    <source>
        <dbReference type="Pfam" id="PF05504"/>
    </source>
</evidence>
<comment type="similarity">
    <text evidence="2">Belongs to the GerABKC lipoprotein family.</text>
</comment>
<evidence type="ECO:0000313" key="13">
    <source>
        <dbReference type="Proteomes" id="UP000252254"/>
    </source>
</evidence>
<dbReference type="PANTHER" id="PTHR35789:SF1">
    <property type="entry name" value="SPORE GERMINATION PROTEIN B3"/>
    <property type="match status" value="1"/>
</dbReference>
<dbReference type="Pfam" id="PF05504">
    <property type="entry name" value="Spore_GerAC"/>
    <property type="match status" value="1"/>
</dbReference>
<feature type="signal peptide" evidence="9">
    <location>
        <begin position="1"/>
        <end position="20"/>
    </location>
</feature>
<evidence type="ECO:0000256" key="9">
    <source>
        <dbReference type="SAM" id="SignalP"/>
    </source>
</evidence>
<organism evidence="12 13">
    <name type="scientific">Paraliobacillus ryukyuensis</name>
    <dbReference type="NCBI Taxonomy" id="200904"/>
    <lineage>
        <taxon>Bacteria</taxon>
        <taxon>Bacillati</taxon>
        <taxon>Bacillota</taxon>
        <taxon>Bacilli</taxon>
        <taxon>Bacillales</taxon>
        <taxon>Bacillaceae</taxon>
        <taxon>Paraliobacillus</taxon>
    </lineage>
</organism>
<dbReference type="STRING" id="200904.GCA_900168775_00013"/>
<dbReference type="NCBIfam" id="TIGR02887">
    <property type="entry name" value="spore_ger_x_C"/>
    <property type="match status" value="1"/>
</dbReference>
<accession>A0A366EC67</accession>
<dbReference type="Pfam" id="PF25198">
    <property type="entry name" value="Spore_GerAC_N"/>
    <property type="match status" value="1"/>
</dbReference>
<dbReference type="InterPro" id="IPR038501">
    <property type="entry name" value="Spore_GerAC_C_sf"/>
</dbReference>
<dbReference type="Proteomes" id="UP000252254">
    <property type="component" value="Unassembled WGS sequence"/>
</dbReference>
<keyword evidence="7" id="KW-0449">Lipoprotein</keyword>
<evidence type="ECO:0000256" key="8">
    <source>
        <dbReference type="SAM" id="Coils"/>
    </source>
</evidence>
<evidence type="ECO:0000256" key="2">
    <source>
        <dbReference type="ARBA" id="ARBA00007886"/>
    </source>
</evidence>
<keyword evidence="6" id="KW-0564">Palmitate</keyword>
<feature type="chain" id="PRO_5038727535" evidence="9">
    <location>
        <begin position="21"/>
        <end position="417"/>
    </location>
</feature>
<keyword evidence="13" id="KW-1185">Reference proteome</keyword>
<dbReference type="InterPro" id="IPR046953">
    <property type="entry name" value="Spore_GerAC-like_C"/>
</dbReference>
<dbReference type="AlphaFoldDB" id="A0A366EC67"/>
<reference evidence="12 13" key="1">
    <citation type="submission" date="2018-06" db="EMBL/GenBank/DDBJ databases">
        <title>Genomic Encyclopedia of Type Strains, Phase IV (KMG-IV): sequencing the most valuable type-strain genomes for metagenomic binning, comparative biology and taxonomic classification.</title>
        <authorList>
            <person name="Goeker M."/>
        </authorList>
    </citation>
    <scope>NUCLEOTIDE SEQUENCE [LARGE SCALE GENOMIC DNA]</scope>
    <source>
        <strain evidence="12 13">DSM 15140</strain>
    </source>
</reference>
<dbReference type="OrthoDB" id="9816067at2"/>
<dbReference type="Gene3D" id="3.30.300.210">
    <property type="entry name" value="Nutrient germinant receptor protein C, domain 3"/>
    <property type="match status" value="1"/>
</dbReference>
<evidence type="ECO:0000259" key="11">
    <source>
        <dbReference type="Pfam" id="PF25198"/>
    </source>
</evidence>
<evidence type="ECO:0000256" key="5">
    <source>
        <dbReference type="ARBA" id="ARBA00023136"/>
    </source>
</evidence>
<evidence type="ECO:0000313" key="12">
    <source>
        <dbReference type="EMBL" id="RBO99966.1"/>
    </source>
</evidence>
<keyword evidence="8" id="KW-0175">Coiled coil</keyword>
<dbReference type="EMBL" id="QNRI01000003">
    <property type="protein sequence ID" value="RBO99966.1"/>
    <property type="molecule type" value="Genomic_DNA"/>
</dbReference>
<gene>
    <name evidence="12" type="ORF">DES48_103297</name>
</gene>
<dbReference type="GO" id="GO:0016020">
    <property type="term" value="C:membrane"/>
    <property type="evidence" value="ECO:0007669"/>
    <property type="project" value="UniProtKB-SubCell"/>
</dbReference>
<name>A0A366EC67_9BACI</name>
<proteinExistence type="inferred from homology"/>
<dbReference type="PANTHER" id="PTHR35789">
    <property type="entry name" value="SPORE GERMINATION PROTEIN B3"/>
    <property type="match status" value="1"/>
</dbReference>